<evidence type="ECO:0000256" key="1">
    <source>
        <dbReference type="SAM" id="SignalP"/>
    </source>
</evidence>
<dbReference type="EMBL" id="JBHSJD010000002">
    <property type="protein sequence ID" value="MFC5021372.1"/>
    <property type="molecule type" value="Genomic_DNA"/>
</dbReference>
<evidence type="ECO:0000313" key="3">
    <source>
        <dbReference type="Proteomes" id="UP001595829"/>
    </source>
</evidence>
<dbReference type="Proteomes" id="UP001595829">
    <property type="component" value="Unassembled WGS sequence"/>
</dbReference>
<keyword evidence="3" id="KW-1185">Reference proteome</keyword>
<accession>A0ABV9X955</accession>
<comment type="caution">
    <text evidence="2">The sequence shown here is derived from an EMBL/GenBank/DDBJ whole genome shotgun (WGS) entry which is preliminary data.</text>
</comment>
<proteinExistence type="predicted"/>
<feature type="signal peptide" evidence="1">
    <location>
        <begin position="1"/>
        <end position="33"/>
    </location>
</feature>
<organism evidence="2 3">
    <name type="scientific">Streptomyces coeruleoprunus</name>
    <dbReference type="NCBI Taxonomy" id="285563"/>
    <lineage>
        <taxon>Bacteria</taxon>
        <taxon>Bacillati</taxon>
        <taxon>Actinomycetota</taxon>
        <taxon>Actinomycetes</taxon>
        <taxon>Kitasatosporales</taxon>
        <taxon>Streptomycetaceae</taxon>
        <taxon>Streptomyces</taxon>
    </lineage>
</organism>
<feature type="chain" id="PRO_5045062906" description="Secreted protein" evidence="1">
    <location>
        <begin position="34"/>
        <end position="135"/>
    </location>
</feature>
<gene>
    <name evidence="2" type="ORF">ACFPM3_04285</name>
</gene>
<dbReference type="RefSeq" id="WP_345693339.1">
    <property type="nucleotide sequence ID" value="NZ_BAABIT010000001.1"/>
</dbReference>
<reference evidence="3" key="1">
    <citation type="journal article" date="2019" name="Int. J. Syst. Evol. Microbiol.">
        <title>The Global Catalogue of Microorganisms (GCM) 10K type strain sequencing project: providing services to taxonomists for standard genome sequencing and annotation.</title>
        <authorList>
            <consortium name="The Broad Institute Genomics Platform"/>
            <consortium name="The Broad Institute Genome Sequencing Center for Infectious Disease"/>
            <person name="Wu L."/>
            <person name="Ma J."/>
        </authorList>
    </citation>
    <scope>NUCLEOTIDE SEQUENCE [LARGE SCALE GENOMIC DNA]</scope>
    <source>
        <strain evidence="3">CGMCC 4.1648</strain>
    </source>
</reference>
<name>A0ABV9X955_9ACTN</name>
<evidence type="ECO:0000313" key="2">
    <source>
        <dbReference type="EMBL" id="MFC5021372.1"/>
    </source>
</evidence>
<keyword evidence="1" id="KW-0732">Signal</keyword>
<sequence>MTGLRAGTRTVAAAALAVAAVLTPGLTATPAHAADSAPCTPYPGYPGQYKCPMWGSKVNMRAAPTMDSPVAGWSPDDGFIRAICQVKGGRATYGPYWHTWWIKTPAVGMAPSVYMSEIFLVGGGNDERDSGLPVC</sequence>
<evidence type="ECO:0008006" key="4">
    <source>
        <dbReference type="Google" id="ProtNLM"/>
    </source>
</evidence>
<protein>
    <recommendedName>
        <fullName evidence="4">Secreted protein</fullName>
    </recommendedName>
</protein>